<dbReference type="RefSeq" id="WP_141191650.1">
    <property type="nucleotide sequence ID" value="NZ_JBHUMR010000025.1"/>
</dbReference>
<dbReference type="CDD" id="cd00757">
    <property type="entry name" value="ThiF_MoeB_HesA_family"/>
    <property type="match status" value="1"/>
</dbReference>
<evidence type="ECO:0000313" key="2">
    <source>
        <dbReference type="EMBL" id="MFD2618683.1"/>
    </source>
</evidence>
<keyword evidence="2" id="KW-0548">Nucleotidyltransferase</keyword>
<dbReference type="SUPFAM" id="SSF69572">
    <property type="entry name" value="Activating enzymes of the ubiquitin-like proteins"/>
    <property type="match status" value="1"/>
</dbReference>
<keyword evidence="2" id="KW-0808">Transferase</keyword>
<reference evidence="3" key="1">
    <citation type="journal article" date="2019" name="Int. J. Syst. Evol. Microbiol.">
        <title>The Global Catalogue of Microorganisms (GCM) 10K type strain sequencing project: providing services to taxonomists for standard genome sequencing and annotation.</title>
        <authorList>
            <consortium name="The Broad Institute Genomics Platform"/>
            <consortium name="The Broad Institute Genome Sequencing Center for Infectious Disease"/>
            <person name="Wu L."/>
            <person name="Ma J."/>
        </authorList>
    </citation>
    <scope>NUCLEOTIDE SEQUENCE [LARGE SCALE GENOMIC DNA]</scope>
    <source>
        <strain evidence="3">TISTR 2241</strain>
    </source>
</reference>
<dbReference type="PANTHER" id="PTHR10953:SF102">
    <property type="entry name" value="ADENYLYLTRANSFERASE AND SULFURTRANSFERASE MOCS3"/>
    <property type="match status" value="1"/>
</dbReference>
<protein>
    <submittedName>
        <fullName evidence="2">MoeB/ThiF family adenylyltransferase</fullName>
    </submittedName>
</protein>
<feature type="domain" description="THIF-type NAD/FAD binding fold" evidence="1">
    <location>
        <begin position="5"/>
        <end position="241"/>
    </location>
</feature>
<name>A0ABW5PUT5_9BACI</name>
<keyword evidence="3" id="KW-1185">Reference proteome</keyword>
<gene>
    <name evidence="2" type="ORF">ACFSTF_15445</name>
</gene>
<dbReference type="InterPro" id="IPR000594">
    <property type="entry name" value="ThiF_NAD_FAD-bd"/>
</dbReference>
<dbReference type="PANTHER" id="PTHR10953">
    <property type="entry name" value="UBIQUITIN-ACTIVATING ENZYME E1"/>
    <property type="match status" value="1"/>
</dbReference>
<comment type="caution">
    <text evidence="2">The sequence shown here is derived from an EMBL/GenBank/DDBJ whole genome shotgun (WGS) entry which is preliminary data.</text>
</comment>
<dbReference type="Pfam" id="PF00899">
    <property type="entry name" value="ThiF"/>
    <property type="match status" value="1"/>
</dbReference>
<organism evidence="2 3">
    <name type="scientific">Terrilactibacillus laevilacticus</name>
    <dbReference type="NCBI Taxonomy" id="1380157"/>
    <lineage>
        <taxon>Bacteria</taxon>
        <taxon>Bacillati</taxon>
        <taxon>Bacillota</taxon>
        <taxon>Bacilli</taxon>
        <taxon>Bacillales</taxon>
        <taxon>Bacillaceae</taxon>
        <taxon>Terrilactibacillus</taxon>
    </lineage>
</organism>
<evidence type="ECO:0000259" key="1">
    <source>
        <dbReference type="Pfam" id="PF00899"/>
    </source>
</evidence>
<dbReference type="NCBIfam" id="NF009123">
    <property type="entry name" value="PRK12475.1"/>
    <property type="match status" value="1"/>
</dbReference>
<dbReference type="GO" id="GO:0016779">
    <property type="term" value="F:nucleotidyltransferase activity"/>
    <property type="evidence" value="ECO:0007669"/>
    <property type="project" value="UniProtKB-KW"/>
</dbReference>
<dbReference type="Gene3D" id="3.40.50.720">
    <property type="entry name" value="NAD(P)-binding Rossmann-like Domain"/>
    <property type="match status" value="1"/>
</dbReference>
<dbReference type="InterPro" id="IPR035985">
    <property type="entry name" value="Ubiquitin-activating_enz"/>
</dbReference>
<proteinExistence type="predicted"/>
<dbReference type="InterPro" id="IPR045886">
    <property type="entry name" value="ThiF/MoeB/HesA"/>
</dbReference>
<accession>A0ABW5PUT5</accession>
<dbReference type="EMBL" id="JBHUMR010000025">
    <property type="protein sequence ID" value="MFD2618683.1"/>
    <property type="molecule type" value="Genomic_DNA"/>
</dbReference>
<evidence type="ECO:0000313" key="3">
    <source>
        <dbReference type="Proteomes" id="UP001597458"/>
    </source>
</evidence>
<dbReference type="Proteomes" id="UP001597458">
    <property type="component" value="Unassembled WGS sequence"/>
</dbReference>
<sequence>MKDRYSRQTMFSAIGDKGQRNIQKKKVLIIGAGALGTANAELLTRAGVGHLTIVDRDYVEWSNLQRQQLYLERDAHDQIPKAIAIKKHLTAINHDVSIVACIKDVNASNLEVMAEGHDLMIDATDNFETRWIINDVSQKLSIPWIYGACVGSFGMSFTVIPGKTPCMNCLWKAIPFQSMTCETGGIIAPVVQMVTAHQSAEAMKILVEDWAALRKTFVTFDLWNNQFQSIDMTKAKREDCLSCGKERTYPFLDYTSGMKTMVLCGRDTVQVRPPKPVDLNINHLLSQLKKAGYKAQANPYLVHIHYEKERMVLFKDGRALIHGTNDMAYAKRVYQKILG</sequence>
<dbReference type="PRINTS" id="PR00420">
    <property type="entry name" value="RNGMNOXGNASE"/>
</dbReference>